<feature type="compositionally biased region" description="Low complexity" evidence="1">
    <location>
        <begin position="62"/>
        <end position="73"/>
    </location>
</feature>
<reference evidence="2" key="1">
    <citation type="journal article" date="2022" name="bioRxiv">
        <title>Sequencing and chromosome-scale assembly of the giantPleurodeles waltlgenome.</title>
        <authorList>
            <person name="Brown T."/>
            <person name="Elewa A."/>
            <person name="Iarovenko S."/>
            <person name="Subramanian E."/>
            <person name="Araus A.J."/>
            <person name="Petzold A."/>
            <person name="Susuki M."/>
            <person name="Suzuki K.-i.T."/>
            <person name="Hayashi T."/>
            <person name="Toyoda A."/>
            <person name="Oliveira C."/>
            <person name="Osipova E."/>
            <person name="Leigh N.D."/>
            <person name="Simon A."/>
            <person name="Yun M.H."/>
        </authorList>
    </citation>
    <scope>NUCLEOTIDE SEQUENCE</scope>
    <source>
        <strain evidence="2">20211129_DDA</strain>
        <tissue evidence="2">Liver</tissue>
    </source>
</reference>
<sequence length="160" mass="16743">MRLEPGTPLVTSGGGGRRPRRRDRWREAGQEGPGWAGPELRSTSRGEESWAPRDDAAAETCGGKPAKKAPAGPDQSYEARAALGRGEVSWTPVSDSRLRLGAACCGVNSPGCLRGSDDPAAETGGGKPARKAQAGPDQSYEARAELGRDAESWMPVSASR</sequence>
<gene>
    <name evidence="2" type="ORF">NDU88_001886</name>
</gene>
<dbReference type="EMBL" id="JANPWB010000013">
    <property type="protein sequence ID" value="KAJ1104474.1"/>
    <property type="molecule type" value="Genomic_DNA"/>
</dbReference>
<comment type="caution">
    <text evidence="2">The sequence shown here is derived from an EMBL/GenBank/DDBJ whole genome shotgun (WGS) entry which is preliminary data.</text>
</comment>
<organism evidence="2 3">
    <name type="scientific">Pleurodeles waltl</name>
    <name type="common">Iberian ribbed newt</name>
    <dbReference type="NCBI Taxonomy" id="8319"/>
    <lineage>
        <taxon>Eukaryota</taxon>
        <taxon>Metazoa</taxon>
        <taxon>Chordata</taxon>
        <taxon>Craniata</taxon>
        <taxon>Vertebrata</taxon>
        <taxon>Euteleostomi</taxon>
        <taxon>Amphibia</taxon>
        <taxon>Batrachia</taxon>
        <taxon>Caudata</taxon>
        <taxon>Salamandroidea</taxon>
        <taxon>Salamandridae</taxon>
        <taxon>Pleurodelinae</taxon>
        <taxon>Pleurodeles</taxon>
    </lineage>
</organism>
<dbReference type="Proteomes" id="UP001066276">
    <property type="component" value="Chromosome 9"/>
</dbReference>
<dbReference type="AlphaFoldDB" id="A0AAV7MMS4"/>
<evidence type="ECO:0000256" key="1">
    <source>
        <dbReference type="SAM" id="MobiDB-lite"/>
    </source>
</evidence>
<feature type="compositionally biased region" description="Basic and acidic residues" evidence="1">
    <location>
        <begin position="140"/>
        <end position="151"/>
    </location>
</feature>
<accession>A0AAV7MMS4</accession>
<name>A0AAV7MMS4_PLEWA</name>
<evidence type="ECO:0000313" key="3">
    <source>
        <dbReference type="Proteomes" id="UP001066276"/>
    </source>
</evidence>
<feature type="compositionally biased region" description="Basic and acidic residues" evidence="1">
    <location>
        <begin position="42"/>
        <end position="56"/>
    </location>
</feature>
<evidence type="ECO:0000313" key="2">
    <source>
        <dbReference type="EMBL" id="KAJ1104474.1"/>
    </source>
</evidence>
<protein>
    <submittedName>
        <fullName evidence="2">Uncharacterized protein</fullName>
    </submittedName>
</protein>
<feature type="region of interest" description="Disordered" evidence="1">
    <location>
        <begin position="1"/>
        <end position="77"/>
    </location>
</feature>
<feature type="region of interest" description="Disordered" evidence="1">
    <location>
        <begin position="109"/>
        <end position="160"/>
    </location>
</feature>
<proteinExistence type="predicted"/>
<keyword evidence="3" id="KW-1185">Reference proteome</keyword>